<gene>
    <name evidence="2" type="ORF">GYA55_13935</name>
</gene>
<name>A0A7X9ILK5_9DELT</name>
<dbReference type="Proteomes" id="UP000524246">
    <property type="component" value="Unassembled WGS sequence"/>
</dbReference>
<evidence type="ECO:0000313" key="3">
    <source>
        <dbReference type="Proteomes" id="UP000524246"/>
    </source>
</evidence>
<evidence type="ECO:0000259" key="1">
    <source>
        <dbReference type="PROSITE" id="PS50878"/>
    </source>
</evidence>
<accession>A0A7X9ILK5</accession>
<reference evidence="2 3" key="1">
    <citation type="journal article" date="2020" name="Biotechnol. Biofuels">
        <title>New insights from the biogas microbiome by comprehensive genome-resolved metagenomics of nearly 1600 species originating from multiple anaerobic digesters.</title>
        <authorList>
            <person name="Campanaro S."/>
            <person name="Treu L."/>
            <person name="Rodriguez-R L.M."/>
            <person name="Kovalovszki A."/>
            <person name="Ziels R.M."/>
            <person name="Maus I."/>
            <person name="Zhu X."/>
            <person name="Kougias P.G."/>
            <person name="Basile A."/>
            <person name="Luo G."/>
            <person name="Schluter A."/>
            <person name="Konstantinidis K.T."/>
            <person name="Angelidaki I."/>
        </authorList>
    </citation>
    <scope>NUCLEOTIDE SEQUENCE [LARGE SCALE GENOMIC DNA]</scope>
    <source>
        <strain evidence="2">AS27yjCOA_65</strain>
    </source>
</reference>
<dbReference type="InterPro" id="IPR000477">
    <property type="entry name" value="RT_dom"/>
</dbReference>
<evidence type="ECO:0000313" key="2">
    <source>
        <dbReference type="EMBL" id="NMC64259.1"/>
    </source>
</evidence>
<protein>
    <recommendedName>
        <fullName evidence="1">Reverse transcriptase domain-containing protein</fullName>
    </recommendedName>
</protein>
<dbReference type="PROSITE" id="PS50878">
    <property type="entry name" value="RT_POL"/>
    <property type="match status" value="1"/>
</dbReference>
<dbReference type="InterPro" id="IPR051083">
    <property type="entry name" value="GrpII_Intron_Splice-Mob/Def"/>
</dbReference>
<sequence length="343" mass="40453">MKRTRHIFDQITSIENIFLSWFSFRRGKRQRLDMQMYERHLEDNLFLLHTDLRSAKYRHGEYSSFTVHDPKCRIIRKATIRDRFVHHLVHEALYTAFDSSFIAQSFSARRGKGTHAAVSALQEGVRRVSCNFTRECWALQCDVCKFYNSVNHVILGALLKRRVLDARMRWLLEEILASYYSDEGCTMGLPIGNVTSQLFGNIYLNELDHFAKHVLKVSYYYRYADNIVLLSAGRRELNGLLPELKEFLREKLNLRFHENEEEIRPLHQGIDFLGYVIRPHHLTLRTSTKKRMFRRLKFRLREAEVGTIKAAAIEQSLASYQGLLKHANCFKLSQTIRNLCFMR</sequence>
<dbReference type="PANTHER" id="PTHR34047">
    <property type="entry name" value="NUCLEAR INTRON MATURASE 1, MITOCHONDRIAL-RELATED"/>
    <property type="match status" value="1"/>
</dbReference>
<dbReference type="Pfam" id="PF00078">
    <property type="entry name" value="RVT_1"/>
    <property type="match status" value="1"/>
</dbReference>
<comment type="caution">
    <text evidence="2">The sequence shown here is derived from an EMBL/GenBank/DDBJ whole genome shotgun (WGS) entry which is preliminary data.</text>
</comment>
<organism evidence="2 3">
    <name type="scientific">SAR324 cluster bacterium</name>
    <dbReference type="NCBI Taxonomy" id="2024889"/>
    <lineage>
        <taxon>Bacteria</taxon>
        <taxon>Deltaproteobacteria</taxon>
        <taxon>SAR324 cluster</taxon>
    </lineage>
</organism>
<dbReference type="AlphaFoldDB" id="A0A7X9ILK5"/>
<dbReference type="SUPFAM" id="SSF56672">
    <property type="entry name" value="DNA/RNA polymerases"/>
    <property type="match status" value="1"/>
</dbReference>
<dbReference type="PANTHER" id="PTHR34047:SF8">
    <property type="entry name" value="PROTEIN YKFC"/>
    <property type="match status" value="1"/>
</dbReference>
<feature type="domain" description="Reverse transcriptase" evidence="1">
    <location>
        <begin position="1"/>
        <end position="277"/>
    </location>
</feature>
<dbReference type="EMBL" id="JAAZON010000633">
    <property type="protein sequence ID" value="NMC64259.1"/>
    <property type="molecule type" value="Genomic_DNA"/>
</dbReference>
<dbReference type="InterPro" id="IPR043502">
    <property type="entry name" value="DNA/RNA_pol_sf"/>
</dbReference>
<dbReference type="CDD" id="cd01651">
    <property type="entry name" value="RT_G2_intron"/>
    <property type="match status" value="1"/>
</dbReference>
<proteinExistence type="predicted"/>